<evidence type="ECO:0000313" key="2">
    <source>
        <dbReference type="EMBL" id="ETW86193.1"/>
    </source>
</evidence>
<proteinExistence type="predicted"/>
<keyword evidence="3" id="KW-1185">Reference proteome</keyword>
<organism evidence="2 3">
    <name type="scientific">Heterobasidion irregulare (strain TC 32-1)</name>
    <dbReference type="NCBI Taxonomy" id="747525"/>
    <lineage>
        <taxon>Eukaryota</taxon>
        <taxon>Fungi</taxon>
        <taxon>Dikarya</taxon>
        <taxon>Basidiomycota</taxon>
        <taxon>Agaricomycotina</taxon>
        <taxon>Agaricomycetes</taxon>
        <taxon>Russulales</taxon>
        <taxon>Bondarzewiaceae</taxon>
        <taxon>Heterobasidion</taxon>
        <taxon>Heterobasidion annosum species complex</taxon>
    </lineage>
</organism>
<dbReference type="KEGG" id="hir:HETIRDRAFT_100284"/>
<dbReference type="EMBL" id="KI925455">
    <property type="protein sequence ID" value="ETW86193.1"/>
    <property type="molecule type" value="Genomic_DNA"/>
</dbReference>
<reference evidence="2 3" key="1">
    <citation type="journal article" date="2012" name="New Phytol.">
        <title>Insight into trade-off between wood decay and parasitism from the genome of a fungal forest pathogen.</title>
        <authorList>
            <person name="Olson A."/>
            <person name="Aerts A."/>
            <person name="Asiegbu F."/>
            <person name="Belbahri L."/>
            <person name="Bouzid O."/>
            <person name="Broberg A."/>
            <person name="Canback B."/>
            <person name="Coutinho P.M."/>
            <person name="Cullen D."/>
            <person name="Dalman K."/>
            <person name="Deflorio G."/>
            <person name="van Diepen L.T."/>
            <person name="Dunand C."/>
            <person name="Duplessis S."/>
            <person name="Durling M."/>
            <person name="Gonthier P."/>
            <person name="Grimwood J."/>
            <person name="Fossdal C.G."/>
            <person name="Hansson D."/>
            <person name="Henrissat B."/>
            <person name="Hietala A."/>
            <person name="Himmelstrand K."/>
            <person name="Hoffmeister D."/>
            <person name="Hogberg N."/>
            <person name="James T.Y."/>
            <person name="Karlsson M."/>
            <person name="Kohler A."/>
            <person name="Kues U."/>
            <person name="Lee Y.H."/>
            <person name="Lin Y.C."/>
            <person name="Lind M."/>
            <person name="Lindquist E."/>
            <person name="Lombard V."/>
            <person name="Lucas S."/>
            <person name="Lunden K."/>
            <person name="Morin E."/>
            <person name="Murat C."/>
            <person name="Park J."/>
            <person name="Raffaello T."/>
            <person name="Rouze P."/>
            <person name="Salamov A."/>
            <person name="Schmutz J."/>
            <person name="Solheim H."/>
            <person name="Stahlberg J."/>
            <person name="Velez H."/>
            <person name="de Vries R.P."/>
            <person name="Wiebenga A."/>
            <person name="Woodward S."/>
            <person name="Yakovlev I."/>
            <person name="Garbelotto M."/>
            <person name="Martin F."/>
            <person name="Grigoriev I.V."/>
            <person name="Stenlid J."/>
        </authorList>
    </citation>
    <scope>NUCLEOTIDE SEQUENCE [LARGE SCALE GENOMIC DNA]</scope>
    <source>
        <strain evidence="2 3">TC 32-1</strain>
    </source>
</reference>
<evidence type="ECO:0000313" key="3">
    <source>
        <dbReference type="Proteomes" id="UP000030671"/>
    </source>
</evidence>
<accession>W4KK03</accession>
<gene>
    <name evidence="2" type="ORF">HETIRDRAFT_100284</name>
</gene>
<sequence>MADRLNPGNTPADQLSSTETDVPLFPFHYLQIPASIEPSVIMSPSSTSVFTSDSFNHSSHASASLIPCAVARSPLRGAQPRLREGLLSLSRVRSRSLASVSAYSVPPPAPNRGSIPAEESRPLPVWRRPLPDPRQARRLSDMTEAGGSLITPPPPYKPR</sequence>
<dbReference type="InParanoid" id="W4KK03"/>
<evidence type="ECO:0000256" key="1">
    <source>
        <dbReference type="SAM" id="MobiDB-lite"/>
    </source>
</evidence>
<dbReference type="Proteomes" id="UP000030671">
    <property type="component" value="Unassembled WGS sequence"/>
</dbReference>
<dbReference type="RefSeq" id="XP_009542954.1">
    <property type="nucleotide sequence ID" value="XM_009544659.1"/>
</dbReference>
<dbReference type="HOGENOM" id="CLU_1660988_0_0_1"/>
<name>W4KK03_HETIT</name>
<dbReference type="AlphaFoldDB" id="W4KK03"/>
<dbReference type="GeneID" id="20665678"/>
<feature type="region of interest" description="Disordered" evidence="1">
    <location>
        <begin position="98"/>
        <end position="159"/>
    </location>
</feature>
<feature type="compositionally biased region" description="Basic and acidic residues" evidence="1">
    <location>
        <begin position="129"/>
        <end position="141"/>
    </location>
</feature>
<protein>
    <submittedName>
        <fullName evidence="2">Uncharacterized protein</fullName>
    </submittedName>
</protein>